<accession>A0A558ANS6</accession>
<gene>
    <name evidence="6" type="ORF">FNH06_00280</name>
</gene>
<dbReference type="PRINTS" id="PR00420">
    <property type="entry name" value="RNGMNOXGNASE"/>
</dbReference>
<dbReference type="Gene3D" id="3.30.70.2450">
    <property type="match status" value="1"/>
</dbReference>
<dbReference type="SUPFAM" id="SSF52833">
    <property type="entry name" value="Thioredoxin-like"/>
    <property type="match status" value="1"/>
</dbReference>
<evidence type="ECO:0000256" key="1">
    <source>
        <dbReference type="ARBA" id="ARBA00001974"/>
    </source>
</evidence>
<comment type="caution">
    <text evidence="6">The sequence shown here is derived from an EMBL/GenBank/DDBJ whole genome shotgun (WGS) entry which is preliminary data.</text>
</comment>
<evidence type="ECO:0000256" key="4">
    <source>
        <dbReference type="ARBA" id="ARBA00022827"/>
    </source>
</evidence>
<proteinExistence type="inferred from homology"/>
<dbReference type="GO" id="GO:0016709">
    <property type="term" value="F:oxidoreductase activity, acting on paired donors, with incorporation or reduction of molecular oxygen, NAD(P)H as one donor, and incorporation of one atom of oxygen"/>
    <property type="evidence" value="ECO:0007669"/>
    <property type="project" value="UniProtKB-ARBA"/>
</dbReference>
<evidence type="ECO:0000313" key="6">
    <source>
        <dbReference type="EMBL" id="TVT25912.1"/>
    </source>
</evidence>
<dbReference type="GO" id="GO:0071949">
    <property type="term" value="F:FAD binding"/>
    <property type="evidence" value="ECO:0007669"/>
    <property type="project" value="InterPro"/>
</dbReference>
<dbReference type="PANTHER" id="PTHR43004">
    <property type="entry name" value="TRK SYSTEM POTASSIUM UPTAKE PROTEIN"/>
    <property type="match status" value="1"/>
</dbReference>
<evidence type="ECO:0000313" key="7">
    <source>
        <dbReference type="Proteomes" id="UP000318578"/>
    </source>
</evidence>
<keyword evidence="3" id="KW-0285">Flavoprotein</keyword>
<dbReference type="Proteomes" id="UP000318578">
    <property type="component" value="Unassembled WGS sequence"/>
</dbReference>
<dbReference type="InterPro" id="IPR002938">
    <property type="entry name" value="FAD-bd"/>
</dbReference>
<sequence>MEDRGTALDRSCEVLVVGAGPTGLTAACELARRGIEVAVVDAAEGPFPGSRGKGLQPRSLEVLDNLGIAGRLIATGRFRMPLRFFRSVTSYQDIDLSGGAEPGPDSPYARTLLIPQWRVEQTLRDLLADCGVRVAWAARVTGLAQDDKGVVVDLADDSRVLARYVIGADGGSSTVRKLAGFTFLGEIDEDEQMLLADVRLDGLDRDFWRIWNRAGGGSLALCPLPATDTFQVQASLPPRAATPPTVPALQEIVDEVLGDGVVRLREASWLSRWRLNVRMVDRYRTGRVFLAGDAAHVHSPAGGQGMNTGIQDAANLGWKLAAVLRGAEPALLDTYQAERLPIAAAMLGLTNRIMGQQPGAHGTDQDELLQMGITYRGGPLALGHCAAGPQPGDRAPDAPCQLPGGRPVRLFDLQRGGRWTLYRFPRSASPILTDPSTMVIYDIGRDIVDQDGHIHDAYQPGDNELILVRPDGHIGLRSTDPAAVRSYLTGVALTTRPLS</sequence>
<protein>
    <submittedName>
        <fullName evidence="6">FAD-dependent oxidoreductase</fullName>
    </submittedName>
</protein>
<evidence type="ECO:0000256" key="3">
    <source>
        <dbReference type="ARBA" id="ARBA00022630"/>
    </source>
</evidence>
<organism evidence="6 7">
    <name type="scientific">Amycolatopsis acidiphila</name>
    <dbReference type="NCBI Taxonomy" id="715473"/>
    <lineage>
        <taxon>Bacteria</taxon>
        <taxon>Bacillati</taxon>
        <taxon>Actinomycetota</taxon>
        <taxon>Actinomycetes</taxon>
        <taxon>Pseudonocardiales</taxon>
        <taxon>Pseudonocardiaceae</taxon>
        <taxon>Amycolatopsis</taxon>
    </lineage>
</organism>
<name>A0A558ANS6_9PSEU</name>
<dbReference type="PANTHER" id="PTHR43004:SF19">
    <property type="entry name" value="BINDING MONOOXYGENASE, PUTATIVE (JCVI)-RELATED"/>
    <property type="match status" value="1"/>
</dbReference>
<dbReference type="RefSeq" id="WP_144631758.1">
    <property type="nucleotide sequence ID" value="NZ_BNAX01000008.1"/>
</dbReference>
<evidence type="ECO:0000259" key="5">
    <source>
        <dbReference type="Pfam" id="PF01494"/>
    </source>
</evidence>
<dbReference type="Pfam" id="PF21274">
    <property type="entry name" value="Rng_hyd_C"/>
    <property type="match status" value="1"/>
</dbReference>
<reference evidence="6 7" key="1">
    <citation type="submission" date="2019-07" db="EMBL/GenBank/DDBJ databases">
        <title>New species of Amycolatopsis and Streptomyces.</title>
        <authorList>
            <person name="Duangmal K."/>
            <person name="Teo W.F.A."/>
            <person name="Lipun K."/>
        </authorList>
    </citation>
    <scope>NUCLEOTIDE SEQUENCE [LARGE SCALE GENOMIC DNA]</scope>
    <source>
        <strain evidence="6 7">JCM 30562</strain>
    </source>
</reference>
<evidence type="ECO:0000256" key="2">
    <source>
        <dbReference type="ARBA" id="ARBA00007801"/>
    </source>
</evidence>
<keyword evidence="4" id="KW-0274">FAD</keyword>
<comment type="similarity">
    <text evidence="2">Belongs to the PheA/TfdB FAD monooxygenase family.</text>
</comment>
<keyword evidence="7" id="KW-1185">Reference proteome</keyword>
<dbReference type="InterPro" id="IPR050641">
    <property type="entry name" value="RIFMO-like"/>
</dbReference>
<dbReference type="InterPro" id="IPR036249">
    <property type="entry name" value="Thioredoxin-like_sf"/>
</dbReference>
<dbReference type="InterPro" id="IPR036188">
    <property type="entry name" value="FAD/NAD-bd_sf"/>
</dbReference>
<dbReference type="Gene3D" id="3.40.30.120">
    <property type="match status" value="1"/>
</dbReference>
<dbReference type="Gene3D" id="3.50.50.60">
    <property type="entry name" value="FAD/NAD(P)-binding domain"/>
    <property type="match status" value="1"/>
</dbReference>
<dbReference type="PROSITE" id="PS51257">
    <property type="entry name" value="PROKAR_LIPOPROTEIN"/>
    <property type="match status" value="1"/>
</dbReference>
<dbReference type="NCBIfam" id="NF004832">
    <property type="entry name" value="PRK06184.1"/>
    <property type="match status" value="1"/>
</dbReference>
<dbReference type="AlphaFoldDB" id="A0A558ANS6"/>
<dbReference type="Pfam" id="PF01494">
    <property type="entry name" value="FAD_binding_3"/>
    <property type="match status" value="1"/>
</dbReference>
<comment type="cofactor">
    <cofactor evidence="1">
        <name>FAD</name>
        <dbReference type="ChEBI" id="CHEBI:57692"/>
    </cofactor>
</comment>
<dbReference type="OrthoDB" id="8670884at2"/>
<dbReference type="SUPFAM" id="SSF51905">
    <property type="entry name" value="FAD/NAD(P)-binding domain"/>
    <property type="match status" value="1"/>
</dbReference>
<dbReference type="EMBL" id="VJZA01000001">
    <property type="protein sequence ID" value="TVT25912.1"/>
    <property type="molecule type" value="Genomic_DNA"/>
</dbReference>
<feature type="domain" description="FAD-binding" evidence="5">
    <location>
        <begin position="12"/>
        <end position="347"/>
    </location>
</feature>